<evidence type="ECO:0000256" key="1">
    <source>
        <dbReference type="ARBA" id="ARBA00022603"/>
    </source>
</evidence>
<dbReference type="PANTHER" id="PTHR43712">
    <property type="entry name" value="PUTATIVE (AFU_ORTHOLOGUE AFUA_4G14580)-RELATED"/>
    <property type="match status" value="1"/>
</dbReference>
<dbReference type="InterPro" id="IPR001077">
    <property type="entry name" value="COMT_C"/>
</dbReference>
<dbReference type="Gene3D" id="3.40.50.150">
    <property type="entry name" value="Vaccinia Virus protein VP39"/>
    <property type="match status" value="1"/>
</dbReference>
<dbReference type="AlphaFoldDB" id="A0A7T1TT86"/>
<dbReference type="InterPro" id="IPR012967">
    <property type="entry name" value="COMT_dimerisation"/>
</dbReference>
<organism evidence="6">
    <name type="scientific">Penicillium steckii</name>
    <dbReference type="NCBI Taxonomy" id="303698"/>
    <lineage>
        <taxon>Eukaryota</taxon>
        <taxon>Fungi</taxon>
        <taxon>Dikarya</taxon>
        <taxon>Ascomycota</taxon>
        <taxon>Pezizomycotina</taxon>
        <taxon>Eurotiomycetes</taxon>
        <taxon>Eurotiomycetidae</taxon>
        <taxon>Eurotiales</taxon>
        <taxon>Aspergillaceae</taxon>
        <taxon>Penicillium</taxon>
    </lineage>
</organism>
<dbReference type="InterPro" id="IPR036388">
    <property type="entry name" value="WH-like_DNA-bd_sf"/>
</dbReference>
<sequence length="583" mass="65181">MYSQQHPTTPRRLAHVENDKLEANKPVWYFSYGSNLTSETFRAHRGITPLATLPVYIPGWMLVFDVYGLPYSEPAFASISPIPFRDDEEKDVGETPPLVHGTAYLLDPASYISVVASEGGGTAYDEIELLAVSVTDNESNTIGTQPFSVMTLVKGYGPTIGRCPSRRYKDLICVGAKEAELPKTYQTYLDNLPCYDAPQSRWTWRWIGCMLFLAWWSPVMAAAEKLTQATENSDGTGYCPKWVRFTCSLISPIRVAQDMGVFRHLKEHDGTKIEQLADSLGAEECLLVRILRPLLAEGLLVKTEQGVYSLTEHGLIYALPAYEDSCKFAVEFLPVALFNPTFFQQYGYREPRSHDGFDTPLAAYFKKPGYGFFDYLRDHPSVQKLFISAMHAQARTQSILCSVYDYGAQFPPVGDDPSAVAIVDVGGSQGELLLDLRARYPQIKGRMIVLDQKSTLKNLLHSPPDGIELVIHDIFTELPVQGAAVYHLKRILHDWSDHSARIILKHVVSAMDPERSKVLIMDAVLPSADISLSQAMGDHSMLTFGGKERTEEDWRTLLESVGLVIEHIYQGSEPEALIECRKA</sequence>
<dbReference type="GO" id="GO:0032259">
    <property type="term" value="P:methylation"/>
    <property type="evidence" value="ECO:0007669"/>
    <property type="project" value="UniProtKB-KW"/>
</dbReference>
<feature type="domain" description="O-methyltransferase C-terminal" evidence="4">
    <location>
        <begin position="364"/>
        <end position="562"/>
    </location>
</feature>
<gene>
    <name evidence="6" type="primary">PenK</name>
</gene>
<dbReference type="GO" id="GO:0046983">
    <property type="term" value="F:protein dimerization activity"/>
    <property type="evidence" value="ECO:0007669"/>
    <property type="project" value="InterPro"/>
</dbReference>
<keyword evidence="3" id="KW-0949">S-adenosyl-L-methionine</keyword>
<keyword evidence="2" id="KW-0808">Transferase</keyword>
<dbReference type="PANTHER" id="PTHR43712:SF1">
    <property type="entry name" value="HYPOTHETICAL O-METHYLTRANSFERASE (EUROFUNG)-RELATED"/>
    <property type="match status" value="1"/>
</dbReference>
<evidence type="ECO:0000256" key="3">
    <source>
        <dbReference type="ARBA" id="ARBA00022691"/>
    </source>
</evidence>
<dbReference type="GO" id="GO:0008171">
    <property type="term" value="F:O-methyltransferase activity"/>
    <property type="evidence" value="ECO:0007669"/>
    <property type="project" value="InterPro"/>
</dbReference>
<dbReference type="Gene3D" id="3.10.490.10">
    <property type="entry name" value="Gamma-glutamyl cyclotransferase-like"/>
    <property type="match status" value="1"/>
</dbReference>
<dbReference type="InterPro" id="IPR029063">
    <property type="entry name" value="SAM-dependent_MTases_sf"/>
</dbReference>
<evidence type="ECO:0000259" key="4">
    <source>
        <dbReference type="Pfam" id="PF00891"/>
    </source>
</evidence>
<proteinExistence type="predicted"/>
<dbReference type="PROSITE" id="PS51683">
    <property type="entry name" value="SAM_OMT_II"/>
    <property type="match status" value="1"/>
</dbReference>
<evidence type="ECO:0000259" key="5">
    <source>
        <dbReference type="Pfam" id="PF08100"/>
    </source>
</evidence>
<name>A0A7T1TT86_9EURO</name>
<evidence type="ECO:0000313" key="6">
    <source>
        <dbReference type="EMBL" id="QPP19362.1"/>
    </source>
</evidence>
<dbReference type="Pfam" id="PF00891">
    <property type="entry name" value="Methyltransf_2"/>
    <property type="match status" value="1"/>
</dbReference>
<feature type="domain" description="O-methyltransferase dimerisation" evidence="5">
    <location>
        <begin position="253"/>
        <end position="314"/>
    </location>
</feature>
<dbReference type="SUPFAM" id="SSF46785">
    <property type="entry name" value="Winged helix' DNA-binding domain"/>
    <property type="match status" value="1"/>
</dbReference>
<dbReference type="Pfam" id="PF08100">
    <property type="entry name" value="Dimerisation"/>
    <property type="match status" value="1"/>
</dbReference>
<reference evidence="6" key="1">
    <citation type="journal article" date="2020" name="ChemBioChem">
        <title>Fungal Epithiodiketopiperazines Carrying alpha,beta-Polysulfide Bridges from Penicillium steckii YE, and Their Chemical Interconversion.</title>
        <authorList>
            <person name="Jiang G."/>
            <person name="Zhang P."/>
            <person name="Ratnayake R."/>
            <person name="Yang G."/>
            <person name="Zhang Y."/>
            <person name="Zuo R."/>
            <person name="Powell M."/>
            <person name="Huguet-Tapia J.C."/>
            <person name="Abboud K.A."/>
            <person name="Dang L.H."/>
            <person name="Teplitski M."/>
            <person name="Paul V."/>
            <person name="Xiao R."/>
            <person name="Ahammad K.H."/>
            <person name="Zaman U."/>
            <person name="Hu Z."/>
            <person name="Cao S."/>
            <person name="Luesch H."/>
            <person name="Ding Y."/>
        </authorList>
    </citation>
    <scope>NUCLEOTIDE SEQUENCE</scope>
    <source>
        <strain evidence="6">YE</strain>
    </source>
</reference>
<dbReference type="Gene3D" id="1.10.10.10">
    <property type="entry name" value="Winged helix-like DNA-binding domain superfamily/Winged helix DNA-binding domain"/>
    <property type="match status" value="1"/>
</dbReference>
<evidence type="ECO:0000256" key="2">
    <source>
        <dbReference type="ARBA" id="ARBA00022679"/>
    </source>
</evidence>
<accession>A0A7T1TT86</accession>
<dbReference type="GO" id="GO:0044550">
    <property type="term" value="P:secondary metabolite biosynthetic process"/>
    <property type="evidence" value="ECO:0007669"/>
    <property type="project" value="UniProtKB-ARBA"/>
</dbReference>
<dbReference type="InterPro" id="IPR016461">
    <property type="entry name" value="COMT-like"/>
</dbReference>
<dbReference type="InterPro" id="IPR036390">
    <property type="entry name" value="WH_DNA-bd_sf"/>
</dbReference>
<dbReference type="SUPFAM" id="SSF53335">
    <property type="entry name" value="S-adenosyl-L-methionine-dependent methyltransferases"/>
    <property type="match status" value="1"/>
</dbReference>
<protein>
    <submittedName>
        <fullName evidence="6">PenK</fullName>
    </submittedName>
</protein>
<keyword evidence="1" id="KW-0489">Methyltransferase</keyword>
<dbReference type="EMBL" id="MT489695">
    <property type="protein sequence ID" value="QPP19362.1"/>
    <property type="molecule type" value="Genomic_DNA"/>
</dbReference>